<dbReference type="InterPro" id="IPR039422">
    <property type="entry name" value="MarR/SlyA-like"/>
</dbReference>
<dbReference type="Gene3D" id="1.10.10.10">
    <property type="entry name" value="Winged helix-like DNA-binding domain superfamily/Winged helix DNA-binding domain"/>
    <property type="match status" value="1"/>
</dbReference>
<evidence type="ECO:0000313" key="5">
    <source>
        <dbReference type="EMBL" id="MCT7374953.1"/>
    </source>
</evidence>
<name>A0ABT2LMP8_9HYPH</name>
<dbReference type="Pfam" id="PF12802">
    <property type="entry name" value="MarR_2"/>
    <property type="match status" value="1"/>
</dbReference>
<dbReference type="PANTHER" id="PTHR33164">
    <property type="entry name" value="TRANSCRIPTIONAL REGULATOR, MARR FAMILY"/>
    <property type="match status" value="1"/>
</dbReference>
<evidence type="ECO:0000256" key="2">
    <source>
        <dbReference type="ARBA" id="ARBA00023125"/>
    </source>
</evidence>
<dbReference type="InterPro" id="IPR023187">
    <property type="entry name" value="Tscrpt_reg_MarR-type_CS"/>
</dbReference>
<organism evidence="5 6">
    <name type="scientific">Chelativorans salis</name>
    <dbReference type="NCBI Taxonomy" id="2978478"/>
    <lineage>
        <taxon>Bacteria</taxon>
        <taxon>Pseudomonadati</taxon>
        <taxon>Pseudomonadota</taxon>
        <taxon>Alphaproteobacteria</taxon>
        <taxon>Hyphomicrobiales</taxon>
        <taxon>Phyllobacteriaceae</taxon>
        <taxon>Chelativorans</taxon>
    </lineage>
</organism>
<keyword evidence="1" id="KW-0805">Transcription regulation</keyword>
<feature type="domain" description="HTH marR-type" evidence="4">
    <location>
        <begin position="9"/>
        <end position="144"/>
    </location>
</feature>
<reference evidence="5 6" key="1">
    <citation type="submission" date="2022-09" db="EMBL/GenBank/DDBJ databases">
        <title>Chelativorans salina sp. nov., a novel slightly halophilic bacterium isolated from a saline lake sediment enrichment.</title>
        <authorList>
            <person name="Gao L."/>
            <person name="Fang B.-Z."/>
            <person name="Li W.-J."/>
        </authorList>
    </citation>
    <scope>NUCLEOTIDE SEQUENCE [LARGE SCALE GENOMIC DNA]</scope>
    <source>
        <strain evidence="5 6">EGI FJ00035</strain>
    </source>
</reference>
<dbReference type="InterPro" id="IPR000835">
    <property type="entry name" value="HTH_MarR-typ"/>
</dbReference>
<evidence type="ECO:0000256" key="1">
    <source>
        <dbReference type="ARBA" id="ARBA00023015"/>
    </source>
</evidence>
<proteinExistence type="predicted"/>
<sequence>MIGKPDEATVAAWVALARAARLTTTRIEERLKAAELPPLAWYDALWELEKAGDCGLRPFELEKALLFEQYNLSRLADRLATAGLIERGACPEDKRGLKLRISAQGRALRRDMWEVYAVAIRETVGDRLSEEEAQTLARLLRKLE</sequence>
<dbReference type="InterPro" id="IPR036388">
    <property type="entry name" value="WH-like_DNA-bd_sf"/>
</dbReference>
<protein>
    <submittedName>
        <fullName evidence="5">MarR family transcriptional regulator</fullName>
    </submittedName>
</protein>
<keyword evidence="3" id="KW-0804">Transcription</keyword>
<dbReference type="SUPFAM" id="SSF46785">
    <property type="entry name" value="Winged helix' DNA-binding domain"/>
    <property type="match status" value="1"/>
</dbReference>
<evidence type="ECO:0000256" key="3">
    <source>
        <dbReference type="ARBA" id="ARBA00023163"/>
    </source>
</evidence>
<dbReference type="InterPro" id="IPR036390">
    <property type="entry name" value="WH_DNA-bd_sf"/>
</dbReference>
<dbReference type="EMBL" id="JAOCZP010000002">
    <property type="protein sequence ID" value="MCT7374953.1"/>
    <property type="molecule type" value="Genomic_DNA"/>
</dbReference>
<comment type="caution">
    <text evidence="5">The sequence shown here is derived from an EMBL/GenBank/DDBJ whole genome shotgun (WGS) entry which is preliminary data.</text>
</comment>
<dbReference type="PROSITE" id="PS01117">
    <property type="entry name" value="HTH_MARR_1"/>
    <property type="match status" value="1"/>
</dbReference>
<dbReference type="PRINTS" id="PR00598">
    <property type="entry name" value="HTHMARR"/>
</dbReference>
<dbReference type="SMART" id="SM00347">
    <property type="entry name" value="HTH_MARR"/>
    <property type="match status" value="1"/>
</dbReference>
<gene>
    <name evidence="5" type="ORF">N5A92_07870</name>
</gene>
<evidence type="ECO:0000259" key="4">
    <source>
        <dbReference type="PROSITE" id="PS50995"/>
    </source>
</evidence>
<keyword evidence="2" id="KW-0238">DNA-binding</keyword>
<accession>A0ABT2LMP8</accession>
<dbReference type="PANTHER" id="PTHR33164:SF104">
    <property type="entry name" value="TRANSCRIPTIONAL REGULATORY PROTEIN"/>
    <property type="match status" value="1"/>
</dbReference>
<evidence type="ECO:0000313" key="6">
    <source>
        <dbReference type="Proteomes" id="UP001320831"/>
    </source>
</evidence>
<dbReference type="PROSITE" id="PS50995">
    <property type="entry name" value="HTH_MARR_2"/>
    <property type="match status" value="1"/>
</dbReference>
<keyword evidence="6" id="KW-1185">Reference proteome</keyword>
<dbReference type="RefSeq" id="WP_260901573.1">
    <property type="nucleotide sequence ID" value="NZ_JAOCZP010000002.1"/>
</dbReference>
<dbReference type="Proteomes" id="UP001320831">
    <property type="component" value="Unassembled WGS sequence"/>
</dbReference>